<reference evidence="1 2" key="1">
    <citation type="journal article" date="2019" name="Nat. Med.">
        <title>A library of human gut bacterial isolates paired with longitudinal multiomics data enables mechanistic microbiome research.</title>
        <authorList>
            <person name="Poyet M."/>
            <person name="Groussin M."/>
            <person name="Gibbons S.M."/>
            <person name="Avila-Pacheco J."/>
            <person name="Jiang X."/>
            <person name="Kearney S.M."/>
            <person name="Perrotta A.R."/>
            <person name="Berdy B."/>
            <person name="Zhao S."/>
            <person name="Lieberman T.D."/>
            <person name="Swanson P.K."/>
            <person name="Smith M."/>
            <person name="Roesemann S."/>
            <person name="Alexander J.E."/>
            <person name="Rich S.A."/>
            <person name="Livny J."/>
            <person name="Vlamakis H."/>
            <person name="Clish C."/>
            <person name="Bullock K."/>
            <person name="Deik A."/>
            <person name="Scott J."/>
            <person name="Pierce K.A."/>
            <person name="Xavier R.J."/>
            <person name="Alm E.J."/>
        </authorList>
    </citation>
    <scope>NUCLEOTIDE SEQUENCE [LARGE SCALE GENOMIC DNA]</scope>
    <source>
        <strain evidence="1 2">BIOML-A6</strain>
    </source>
</reference>
<evidence type="ECO:0000313" key="1">
    <source>
        <dbReference type="EMBL" id="KAA5423315.1"/>
    </source>
</evidence>
<keyword evidence="1" id="KW-0808">Transferase</keyword>
<dbReference type="GO" id="GO:0016740">
    <property type="term" value="F:transferase activity"/>
    <property type="evidence" value="ECO:0007669"/>
    <property type="project" value="UniProtKB-KW"/>
</dbReference>
<sequence>MNIHMSNYGQSVKVRLFNLAKRENIRYQQLVTRYFQERLLFRLSLSEYRAHFVLKGGALLYAYERFAARPTLDIDFMGNRIDNNQENIKAAFCSICDISYEADGVHFHADTLTADAITVEKEYPGIRVSLIATLDSIRQSISMDIGFGDIVIPKPVELDYPVLLADFPSANIIAYSLETVVAEKFQTMIERTTFNSRMKDFFDLYRIFLKQSFNSALLQEAIQATFVNRGTHYSDNHILFSDNFSQDAELNLRWNAFLKKIEYKPIVPFAEVMNCIVQWLKPYWESIKD</sequence>
<dbReference type="GeneID" id="66307057"/>
<protein>
    <submittedName>
        <fullName evidence="1">Nucleotidyl transferase AbiEii/AbiGii toxin family protein</fullName>
    </submittedName>
</protein>
<dbReference type="RefSeq" id="WP_007218997.1">
    <property type="nucleotide sequence ID" value="NZ_CABMLT010000031.1"/>
</dbReference>
<organism evidence="1 2">
    <name type="scientific">Bacteroides cellulosilyticus</name>
    <dbReference type="NCBI Taxonomy" id="246787"/>
    <lineage>
        <taxon>Bacteria</taxon>
        <taxon>Pseudomonadati</taxon>
        <taxon>Bacteroidota</taxon>
        <taxon>Bacteroidia</taxon>
        <taxon>Bacteroidales</taxon>
        <taxon>Bacteroidaceae</taxon>
        <taxon>Bacteroides</taxon>
    </lineage>
</organism>
<dbReference type="AlphaFoldDB" id="A0A120A0K2"/>
<evidence type="ECO:0000313" key="2">
    <source>
        <dbReference type="Proteomes" id="UP000448877"/>
    </source>
</evidence>
<accession>A0A120A0K2</accession>
<dbReference type="InterPro" id="IPR014942">
    <property type="entry name" value="AbiEii"/>
</dbReference>
<dbReference type="EMBL" id="VVYV01000002">
    <property type="protein sequence ID" value="KAA5423315.1"/>
    <property type="molecule type" value="Genomic_DNA"/>
</dbReference>
<comment type="caution">
    <text evidence="1">The sequence shown here is derived from an EMBL/GenBank/DDBJ whole genome shotgun (WGS) entry which is preliminary data.</text>
</comment>
<dbReference type="Pfam" id="PF08843">
    <property type="entry name" value="AbiEii"/>
    <property type="match status" value="1"/>
</dbReference>
<dbReference type="Proteomes" id="UP000448877">
    <property type="component" value="Unassembled WGS sequence"/>
</dbReference>
<name>A0A120A0K2_9BACE</name>
<gene>
    <name evidence="1" type="ORF">F2Y81_01720</name>
</gene>
<proteinExistence type="predicted"/>